<keyword evidence="1" id="KW-0378">Hydrolase</keyword>
<protein>
    <submittedName>
        <fullName evidence="1">Alpha/beta hydrolase</fullName>
    </submittedName>
</protein>
<evidence type="ECO:0000313" key="2">
    <source>
        <dbReference type="Proteomes" id="UP001144372"/>
    </source>
</evidence>
<dbReference type="PANTHER" id="PTHR42103">
    <property type="entry name" value="ALPHA/BETA-HYDROLASES SUPERFAMILY PROTEIN"/>
    <property type="match status" value="1"/>
</dbReference>
<dbReference type="GO" id="GO:0016787">
    <property type="term" value="F:hydrolase activity"/>
    <property type="evidence" value="ECO:0007669"/>
    <property type="project" value="UniProtKB-KW"/>
</dbReference>
<organism evidence="1 2">
    <name type="scientific">Desulforhabdus amnigena</name>
    <dbReference type="NCBI Taxonomy" id="40218"/>
    <lineage>
        <taxon>Bacteria</taxon>
        <taxon>Pseudomonadati</taxon>
        <taxon>Thermodesulfobacteriota</taxon>
        <taxon>Syntrophobacteria</taxon>
        <taxon>Syntrophobacterales</taxon>
        <taxon>Syntrophobacteraceae</taxon>
        <taxon>Desulforhabdus</taxon>
    </lineage>
</organism>
<dbReference type="AlphaFoldDB" id="A0A9W6D341"/>
<reference evidence="1" key="1">
    <citation type="submission" date="2022-12" db="EMBL/GenBank/DDBJ databases">
        <title>Reference genome sequencing for broad-spectrum identification of bacterial and archaeal isolates by mass spectrometry.</title>
        <authorList>
            <person name="Sekiguchi Y."/>
            <person name="Tourlousse D.M."/>
        </authorList>
    </citation>
    <scope>NUCLEOTIDE SEQUENCE</scope>
    <source>
        <strain evidence="1">ASRB1</strain>
    </source>
</reference>
<dbReference type="Proteomes" id="UP001144372">
    <property type="component" value="Unassembled WGS sequence"/>
</dbReference>
<gene>
    <name evidence="1" type="ORF">DAMNIGENAA_14620</name>
</gene>
<accession>A0A9W6D341</accession>
<sequence>MSEKFVKISAGNILLEAFYDRGRGEDAAVLHHPLPLYGGSMDNNVVLALQKVLSGWGWSTLRFNFRSVGRSGGNFNEKEGDVEDALAAAAYLRGQGHEAVHLAGYSYGAWIVLKAIQKGLDASSLVLVSPPLDFLDFKGLELPSKPCLITLGENDDFCSVASLEKWLKDQPGAANFVSRSILPQCDHFYWGVESRLSLEVKDFLQAHFHSSASEKSREPGN</sequence>
<comment type="caution">
    <text evidence="1">The sequence shown here is derived from an EMBL/GenBank/DDBJ whole genome shotgun (WGS) entry which is preliminary data.</text>
</comment>
<dbReference type="InterPro" id="IPR029058">
    <property type="entry name" value="AB_hydrolase_fold"/>
</dbReference>
<dbReference type="Gene3D" id="3.40.50.1820">
    <property type="entry name" value="alpha/beta hydrolase"/>
    <property type="match status" value="1"/>
</dbReference>
<name>A0A9W6D341_9BACT</name>
<keyword evidence="2" id="KW-1185">Reference proteome</keyword>
<evidence type="ECO:0000313" key="1">
    <source>
        <dbReference type="EMBL" id="GLI34029.1"/>
    </source>
</evidence>
<dbReference type="PANTHER" id="PTHR42103:SF2">
    <property type="entry name" value="AB HYDROLASE-1 DOMAIN-CONTAINING PROTEIN"/>
    <property type="match status" value="1"/>
</dbReference>
<dbReference type="RefSeq" id="WP_281793303.1">
    <property type="nucleotide sequence ID" value="NZ_BSDR01000001.1"/>
</dbReference>
<dbReference type="SUPFAM" id="SSF53474">
    <property type="entry name" value="alpha/beta-Hydrolases"/>
    <property type="match status" value="1"/>
</dbReference>
<proteinExistence type="predicted"/>
<dbReference type="EMBL" id="BSDR01000001">
    <property type="protein sequence ID" value="GLI34029.1"/>
    <property type="molecule type" value="Genomic_DNA"/>
</dbReference>